<dbReference type="KEGG" id="sbj:CF168_08025"/>
<dbReference type="Pfam" id="PF06945">
    <property type="entry name" value="DUF1289"/>
    <property type="match status" value="1"/>
</dbReference>
<proteinExistence type="predicted"/>
<organism evidence="1 2">
    <name type="scientific">Shewanella bicestrii</name>
    <dbReference type="NCBI Taxonomy" id="2018305"/>
    <lineage>
        <taxon>Bacteria</taxon>
        <taxon>Pseudomonadati</taxon>
        <taxon>Pseudomonadota</taxon>
        <taxon>Gammaproteobacteria</taxon>
        <taxon>Alteromonadales</taxon>
        <taxon>Shewanellaceae</taxon>
        <taxon>Shewanella</taxon>
    </lineage>
</organism>
<dbReference type="PANTHER" id="PTHR35175">
    <property type="entry name" value="DUF1289 DOMAIN-CONTAINING PROTEIN"/>
    <property type="match status" value="1"/>
</dbReference>
<keyword evidence="2" id="KW-1185">Reference proteome</keyword>
<name>A0A220UKR8_9GAMM</name>
<dbReference type="Proteomes" id="UP000198367">
    <property type="component" value="Chromosome"/>
</dbReference>
<dbReference type="AlphaFoldDB" id="A0A220UKR8"/>
<dbReference type="EMBL" id="CP022358">
    <property type="protein sequence ID" value="ASK68834.1"/>
    <property type="molecule type" value="Genomic_DNA"/>
</dbReference>
<dbReference type="InterPro" id="IPR010710">
    <property type="entry name" value="DUF1289"/>
</dbReference>
<gene>
    <name evidence="1" type="ORF">CF168_08025</name>
</gene>
<dbReference type="PANTHER" id="PTHR35175:SF2">
    <property type="entry name" value="DUF1289 DOMAIN-CONTAINING PROTEIN"/>
    <property type="match status" value="1"/>
</dbReference>
<evidence type="ECO:0000313" key="1">
    <source>
        <dbReference type="EMBL" id="ASK68834.1"/>
    </source>
</evidence>
<dbReference type="RefSeq" id="WP_089067539.1">
    <property type="nucleotide sequence ID" value="NZ_CP022358.1"/>
</dbReference>
<accession>A0A220UKR8</accession>
<protein>
    <submittedName>
        <fullName evidence="1">DUF1289 domain-containing protein</fullName>
    </submittedName>
</protein>
<evidence type="ECO:0000313" key="2">
    <source>
        <dbReference type="Proteomes" id="UP000198367"/>
    </source>
</evidence>
<sequence>MRSGQSNHLEHPCVRNCCLDQQDICMGCFRHLDEILAWRTMTQAQRDDCYLRMAERKALFEAKRSANP</sequence>
<reference evidence="1 2" key="1">
    <citation type="submission" date="2017-07" db="EMBL/GenBank/DDBJ databases">
        <title>Phenotypical and genomic characterization of a clinical isolate of Shewanella bicestrii sp. nov. producing an extended-spectrum beta-lactamase and a new oxacillinase variant.</title>
        <authorList>
            <person name="Jousset A.B."/>
            <person name="Bonnin R.A."/>
            <person name="Girlich D."/>
            <person name="Dabos L."/>
            <person name="Potron A."/>
            <person name="Dortet L."/>
            <person name="Glaser P."/>
            <person name="Naas T."/>
        </authorList>
    </citation>
    <scope>NUCLEOTIDE SEQUENCE [LARGE SCALE GENOMIC DNA]</scope>
    <source>
        <strain evidence="1 2">JAB-1</strain>
    </source>
</reference>